<evidence type="ECO:0000256" key="4">
    <source>
        <dbReference type="HAMAP-Rule" id="MF_01930"/>
    </source>
</evidence>
<dbReference type="GO" id="GO:0005829">
    <property type="term" value="C:cytosol"/>
    <property type="evidence" value="ECO:0007669"/>
    <property type="project" value="TreeGrafter"/>
</dbReference>
<dbReference type="CDD" id="cd08645">
    <property type="entry name" value="FMT_core_GART"/>
    <property type="match status" value="1"/>
</dbReference>
<dbReference type="GO" id="GO:0006189">
    <property type="term" value="P:'de novo' IMP biosynthetic process"/>
    <property type="evidence" value="ECO:0007669"/>
    <property type="project" value="UniProtKB-UniRule"/>
</dbReference>
<comment type="caution">
    <text evidence="6">The sequence shown here is derived from an EMBL/GenBank/DDBJ whole genome shotgun (WGS) entry which is preliminary data.</text>
</comment>
<organism evidence="6 7">
    <name type="scientific">Blastopirellula marina DSM 3645</name>
    <dbReference type="NCBI Taxonomy" id="314230"/>
    <lineage>
        <taxon>Bacteria</taxon>
        <taxon>Pseudomonadati</taxon>
        <taxon>Planctomycetota</taxon>
        <taxon>Planctomycetia</taxon>
        <taxon>Pirellulales</taxon>
        <taxon>Pirellulaceae</taxon>
        <taxon>Blastopirellula</taxon>
    </lineage>
</organism>
<dbReference type="HOGENOM" id="CLU_038395_1_3_0"/>
<accession>A4A1D0</accession>
<keyword evidence="3 4" id="KW-0658">Purine biosynthesis</keyword>
<dbReference type="EMBL" id="AANZ01000034">
    <property type="protein sequence ID" value="EAQ77379.1"/>
    <property type="molecule type" value="Genomic_DNA"/>
</dbReference>
<evidence type="ECO:0000256" key="2">
    <source>
        <dbReference type="ARBA" id="ARBA00022679"/>
    </source>
</evidence>
<comment type="pathway">
    <text evidence="1 4">Purine metabolism; IMP biosynthesis via de novo pathway; N(2)-formyl-N(1)-(5-phospho-D-ribosyl)glycinamide from N(1)-(5-phospho-D-ribosyl)glycinamide (10-formyl THF route): step 1/1.</text>
</comment>
<comment type="similarity">
    <text evidence="4">Belongs to the GART family.</text>
</comment>
<feature type="domain" description="Formyl transferase N-terminal" evidence="5">
    <location>
        <begin position="13"/>
        <end position="195"/>
    </location>
</feature>
<dbReference type="RefSeq" id="WP_002654478.1">
    <property type="nucleotide sequence ID" value="NZ_CH672377.1"/>
</dbReference>
<dbReference type="STRING" id="314230.DSM3645_04420"/>
<evidence type="ECO:0000256" key="3">
    <source>
        <dbReference type="ARBA" id="ARBA00022755"/>
    </source>
</evidence>
<dbReference type="eggNOG" id="COG0299">
    <property type="taxonomic scope" value="Bacteria"/>
</dbReference>
<sequence>MNGSTHSAENPLRVAVLISGGGTTLRNLIEKIAADQLWIKITMVVSSTAKAKGLQYATDADIPSTVVDWSTYDSTESFSTAVFDACRAAQADLIVMGGFLKHVLIPDDFENRVINIHPSLVPSFCGAGFYGAKVHQAALDYGVKVSGCTVHLVDNHYDHGPVVAQQSIPVLPDDDAAALAARVFEVECELYPHVLQAFAAGRVTIDGRKITMR</sequence>
<dbReference type="InterPro" id="IPR036477">
    <property type="entry name" value="Formyl_transf_N_sf"/>
</dbReference>
<evidence type="ECO:0000256" key="1">
    <source>
        <dbReference type="ARBA" id="ARBA00005054"/>
    </source>
</evidence>
<dbReference type="HAMAP" id="MF_01930">
    <property type="entry name" value="PurN"/>
    <property type="match status" value="1"/>
</dbReference>
<feature type="active site" description="Proton donor" evidence="4">
    <location>
        <position position="117"/>
    </location>
</feature>
<name>A4A1D0_9BACT</name>
<evidence type="ECO:0000313" key="7">
    <source>
        <dbReference type="Proteomes" id="UP000004358"/>
    </source>
</evidence>
<dbReference type="InterPro" id="IPR002376">
    <property type="entry name" value="Formyl_transf_N"/>
</dbReference>
<feature type="site" description="Raises pKa of active site His" evidence="4">
    <location>
        <position position="158"/>
    </location>
</feature>
<dbReference type="UniPathway" id="UPA00074">
    <property type="reaction ID" value="UER00126"/>
</dbReference>
<dbReference type="SUPFAM" id="SSF53328">
    <property type="entry name" value="Formyltransferase"/>
    <property type="match status" value="1"/>
</dbReference>
<dbReference type="Gene3D" id="3.40.50.170">
    <property type="entry name" value="Formyl transferase, N-terminal domain"/>
    <property type="match status" value="1"/>
</dbReference>
<dbReference type="PANTHER" id="PTHR43369">
    <property type="entry name" value="PHOSPHORIBOSYLGLYCINAMIDE FORMYLTRANSFERASE"/>
    <property type="match status" value="1"/>
</dbReference>
<dbReference type="GO" id="GO:0004644">
    <property type="term" value="F:phosphoribosylglycinamide formyltransferase activity"/>
    <property type="evidence" value="ECO:0007669"/>
    <property type="project" value="UniProtKB-UniRule"/>
</dbReference>
<dbReference type="OrthoDB" id="9806170at2"/>
<protein>
    <recommendedName>
        <fullName evidence="4">Phosphoribosylglycinamide formyltransferase</fullName>
        <ecNumber evidence="4">2.1.2.2</ecNumber>
    </recommendedName>
    <alternativeName>
        <fullName evidence="4">5'-phosphoribosylglycinamide transformylase</fullName>
    </alternativeName>
    <alternativeName>
        <fullName evidence="4">GAR transformylase</fullName>
        <shortName evidence="4">GART</shortName>
    </alternativeName>
</protein>
<reference evidence="6 7" key="1">
    <citation type="submission" date="2006-02" db="EMBL/GenBank/DDBJ databases">
        <authorList>
            <person name="Amann R."/>
            <person name="Ferriera S."/>
            <person name="Johnson J."/>
            <person name="Kravitz S."/>
            <person name="Halpern A."/>
            <person name="Remington K."/>
            <person name="Beeson K."/>
            <person name="Tran B."/>
            <person name="Rogers Y.-H."/>
            <person name="Friedman R."/>
            <person name="Venter J.C."/>
        </authorList>
    </citation>
    <scope>NUCLEOTIDE SEQUENCE [LARGE SCALE GENOMIC DNA]</scope>
    <source>
        <strain evidence="6 7">DSM 3645</strain>
    </source>
</reference>
<dbReference type="NCBIfam" id="TIGR00639">
    <property type="entry name" value="PurN"/>
    <property type="match status" value="1"/>
</dbReference>
<gene>
    <name evidence="4" type="primary">purN</name>
    <name evidence="6" type="ORF">DSM3645_04420</name>
</gene>
<keyword evidence="2 4" id="KW-0808">Transferase</keyword>
<dbReference type="PANTHER" id="PTHR43369:SF2">
    <property type="entry name" value="PHOSPHORIBOSYLGLYCINAMIDE FORMYLTRANSFERASE"/>
    <property type="match status" value="1"/>
</dbReference>
<dbReference type="Proteomes" id="UP000004358">
    <property type="component" value="Unassembled WGS sequence"/>
</dbReference>
<dbReference type="InterPro" id="IPR004607">
    <property type="entry name" value="GART"/>
</dbReference>
<feature type="binding site" evidence="4">
    <location>
        <position position="115"/>
    </location>
    <ligand>
        <name>(6R)-10-formyltetrahydrofolate</name>
        <dbReference type="ChEBI" id="CHEBI:195366"/>
    </ligand>
</feature>
<dbReference type="Pfam" id="PF00551">
    <property type="entry name" value="Formyl_trans_N"/>
    <property type="match status" value="1"/>
</dbReference>
<dbReference type="EC" id="2.1.2.2" evidence="4"/>
<evidence type="ECO:0000259" key="5">
    <source>
        <dbReference type="Pfam" id="PF00551"/>
    </source>
</evidence>
<comment type="caution">
    <text evidence="4">Lacks conserved residue(s) required for the propagation of feature annotation.</text>
</comment>
<proteinExistence type="inferred from homology"/>
<comment type="function">
    <text evidence="4">Catalyzes the transfer of a formyl group from 10-formyltetrahydrofolate to 5-phospho-ribosyl-glycinamide (GAR), producing 5-phospho-ribosyl-N-formylglycinamide (FGAR) and tetrahydrofolate.</text>
</comment>
<evidence type="ECO:0000313" key="6">
    <source>
        <dbReference type="EMBL" id="EAQ77379.1"/>
    </source>
</evidence>
<comment type="catalytic activity">
    <reaction evidence="4">
        <text>N(1)-(5-phospho-beta-D-ribosyl)glycinamide + (6R)-10-formyltetrahydrofolate = N(2)-formyl-N(1)-(5-phospho-beta-D-ribosyl)glycinamide + (6S)-5,6,7,8-tetrahydrofolate + H(+)</text>
        <dbReference type="Rhea" id="RHEA:15053"/>
        <dbReference type="ChEBI" id="CHEBI:15378"/>
        <dbReference type="ChEBI" id="CHEBI:57453"/>
        <dbReference type="ChEBI" id="CHEBI:143788"/>
        <dbReference type="ChEBI" id="CHEBI:147286"/>
        <dbReference type="ChEBI" id="CHEBI:195366"/>
        <dbReference type="EC" id="2.1.2.2"/>
    </reaction>
</comment>
<dbReference type="AlphaFoldDB" id="A4A1D0"/>